<dbReference type="AlphaFoldDB" id="A0A7W5Z5Q6"/>
<proteinExistence type="predicted"/>
<comment type="caution">
    <text evidence="1">The sequence shown here is derived from an EMBL/GenBank/DDBJ whole genome shotgun (WGS) entry which is preliminary data.</text>
</comment>
<dbReference type="Proteomes" id="UP000537592">
    <property type="component" value="Unassembled WGS sequence"/>
</dbReference>
<keyword evidence="2" id="KW-1185">Reference proteome</keyword>
<reference evidence="1 2" key="1">
    <citation type="submission" date="2020-08" db="EMBL/GenBank/DDBJ databases">
        <title>Genomic Encyclopedia of Type Strains, Phase IV (KMG-IV): sequencing the most valuable type-strain genomes for metagenomic binning, comparative biology and taxonomic classification.</title>
        <authorList>
            <person name="Goeker M."/>
        </authorList>
    </citation>
    <scope>NUCLEOTIDE SEQUENCE [LARGE SCALE GENOMIC DNA]</scope>
    <source>
        <strain evidence="1 2">DSM 28760</strain>
    </source>
</reference>
<dbReference type="EMBL" id="JACICC010000007">
    <property type="protein sequence ID" value="MBB3810612.1"/>
    <property type="molecule type" value="Genomic_DNA"/>
</dbReference>
<organism evidence="1 2">
    <name type="scientific">Pseudochelatococcus contaminans</name>
    <dbReference type="NCBI Taxonomy" id="1538103"/>
    <lineage>
        <taxon>Bacteria</taxon>
        <taxon>Pseudomonadati</taxon>
        <taxon>Pseudomonadota</taxon>
        <taxon>Alphaproteobacteria</taxon>
        <taxon>Hyphomicrobiales</taxon>
        <taxon>Chelatococcaceae</taxon>
        <taxon>Pseudochelatococcus</taxon>
    </lineage>
</organism>
<dbReference type="RefSeq" id="WP_183753734.1">
    <property type="nucleotide sequence ID" value="NZ_JACICC010000007.1"/>
</dbReference>
<evidence type="ECO:0000313" key="1">
    <source>
        <dbReference type="EMBL" id="MBB3810612.1"/>
    </source>
</evidence>
<evidence type="ECO:0000313" key="2">
    <source>
        <dbReference type="Proteomes" id="UP000537592"/>
    </source>
</evidence>
<name>A0A7W5Z5Q6_9HYPH</name>
<gene>
    <name evidence="1" type="ORF">FHS81_002714</name>
</gene>
<accession>A0A7W5Z5Q6</accession>
<sequence length="58" mass="5860">MATTLGKLPSIGATSLAAMRPKAAGLPAWGMEISGNSVESAVRYAAWWCAVIGGNIGP</sequence>
<protein>
    <submittedName>
        <fullName evidence="1">Uncharacterized protein</fullName>
    </submittedName>
</protein>